<feature type="transmembrane region" description="Helical" evidence="1">
    <location>
        <begin position="31"/>
        <end position="47"/>
    </location>
</feature>
<keyword evidence="1" id="KW-0812">Transmembrane</keyword>
<proteinExistence type="predicted"/>
<keyword evidence="1" id="KW-0472">Membrane</keyword>
<organism evidence="2 3">
    <name type="scientific">Stephania japonica</name>
    <dbReference type="NCBI Taxonomy" id="461633"/>
    <lineage>
        <taxon>Eukaryota</taxon>
        <taxon>Viridiplantae</taxon>
        <taxon>Streptophyta</taxon>
        <taxon>Embryophyta</taxon>
        <taxon>Tracheophyta</taxon>
        <taxon>Spermatophyta</taxon>
        <taxon>Magnoliopsida</taxon>
        <taxon>Ranunculales</taxon>
        <taxon>Menispermaceae</taxon>
        <taxon>Menispermoideae</taxon>
        <taxon>Cissampelideae</taxon>
        <taxon>Stephania</taxon>
    </lineage>
</organism>
<dbReference type="InterPro" id="IPR011009">
    <property type="entry name" value="Kinase-like_dom_sf"/>
</dbReference>
<evidence type="ECO:0000313" key="3">
    <source>
        <dbReference type="Proteomes" id="UP001417504"/>
    </source>
</evidence>
<dbReference type="SUPFAM" id="SSF56112">
    <property type="entry name" value="Protein kinase-like (PK-like)"/>
    <property type="match status" value="1"/>
</dbReference>
<reference evidence="2 3" key="1">
    <citation type="submission" date="2024-01" db="EMBL/GenBank/DDBJ databases">
        <title>Genome assemblies of Stephania.</title>
        <authorList>
            <person name="Yang L."/>
        </authorList>
    </citation>
    <scope>NUCLEOTIDE SEQUENCE [LARGE SCALE GENOMIC DNA]</scope>
    <source>
        <strain evidence="2">QJT</strain>
        <tissue evidence="2">Leaf</tissue>
    </source>
</reference>
<dbReference type="AlphaFoldDB" id="A0AAP0NSM5"/>
<dbReference type="Proteomes" id="UP001417504">
    <property type="component" value="Unassembled WGS sequence"/>
</dbReference>
<sequence>MGFCVESDNHFLVYECYSNGKLRDHLLSKPLIFLVPVLSSLITHLYTSDYTFVL</sequence>
<evidence type="ECO:0000313" key="2">
    <source>
        <dbReference type="EMBL" id="KAK9116245.1"/>
    </source>
</evidence>
<keyword evidence="1" id="KW-1133">Transmembrane helix</keyword>
<dbReference type="EMBL" id="JBBNAE010000006">
    <property type="protein sequence ID" value="KAK9116245.1"/>
    <property type="molecule type" value="Genomic_DNA"/>
</dbReference>
<keyword evidence="3" id="KW-1185">Reference proteome</keyword>
<evidence type="ECO:0000256" key="1">
    <source>
        <dbReference type="SAM" id="Phobius"/>
    </source>
</evidence>
<protein>
    <submittedName>
        <fullName evidence="2">Uncharacterized protein</fullName>
    </submittedName>
</protein>
<name>A0AAP0NSM5_9MAGN</name>
<accession>A0AAP0NSM5</accession>
<gene>
    <name evidence="2" type="ORF">Sjap_015192</name>
</gene>
<comment type="caution">
    <text evidence="2">The sequence shown here is derived from an EMBL/GenBank/DDBJ whole genome shotgun (WGS) entry which is preliminary data.</text>
</comment>